<dbReference type="Gene3D" id="3.40.50.300">
    <property type="entry name" value="P-loop containing nucleotide triphosphate hydrolases"/>
    <property type="match status" value="1"/>
</dbReference>
<evidence type="ECO:0000313" key="3">
    <source>
        <dbReference type="Proteomes" id="UP000190539"/>
    </source>
</evidence>
<organism evidence="2 3">
    <name type="scientific">Streptomyces tsukubensis</name>
    <dbReference type="NCBI Taxonomy" id="83656"/>
    <lineage>
        <taxon>Bacteria</taxon>
        <taxon>Bacillati</taxon>
        <taxon>Actinomycetota</taxon>
        <taxon>Actinomycetes</taxon>
        <taxon>Kitasatosporales</taxon>
        <taxon>Streptomycetaceae</taxon>
        <taxon>Streptomyces</taxon>
    </lineage>
</organism>
<reference evidence="2 3" key="1">
    <citation type="submission" date="2017-02" db="EMBL/GenBank/DDBJ databases">
        <title>Draft Genome Sequence of Streptomyces tsukubaensis F601, a Producer of the immunosuppressant tacrolimus FK506.</title>
        <authorList>
            <person name="Zong G."/>
            <person name="Zhong C."/>
            <person name="Fu J."/>
            <person name="Qin R."/>
            <person name="Cao G."/>
        </authorList>
    </citation>
    <scope>NUCLEOTIDE SEQUENCE [LARGE SCALE GENOMIC DNA]</scope>
    <source>
        <strain evidence="2 3">F601</strain>
    </source>
</reference>
<keyword evidence="3" id="KW-1185">Reference proteome</keyword>
<dbReference type="RefSeq" id="WP_077963970.1">
    <property type="nucleotide sequence ID" value="NZ_CP045178.1"/>
</dbReference>
<feature type="region of interest" description="Disordered" evidence="1">
    <location>
        <begin position="499"/>
        <end position="523"/>
    </location>
</feature>
<comment type="caution">
    <text evidence="2">The sequence shown here is derived from an EMBL/GenBank/DDBJ whole genome shotgun (WGS) entry which is preliminary data.</text>
</comment>
<evidence type="ECO:0008006" key="4">
    <source>
        <dbReference type="Google" id="ProtNLM"/>
    </source>
</evidence>
<dbReference type="Proteomes" id="UP000190539">
    <property type="component" value="Unassembled WGS sequence"/>
</dbReference>
<dbReference type="Gene3D" id="3.90.550.10">
    <property type="entry name" value="Spore Coat Polysaccharide Biosynthesis Protein SpsA, Chain A"/>
    <property type="match status" value="1"/>
</dbReference>
<dbReference type="SUPFAM" id="SSF52540">
    <property type="entry name" value="P-loop containing nucleoside triphosphate hydrolases"/>
    <property type="match status" value="1"/>
</dbReference>
<feature type="region of interest" description="Disordered" evidence="1">
    <location>
        <begin position="429"/>
        <end position="453"/>
    </location>
</feature>
<dbReference type="EMBL" id="MVFC01000001">
    <property type="protein sequence ID" value="OON82744.1"/>
    <property type="molecule type" value="Genomic_DNA"/>
</dbReference>
<dbReference type="SUPFAM" id="SSF53448">
    <property type="entry name" value="Nucleotide-diphospho-sugar transferases"/>
    <property type="match status" value="1"/>
</dbReference>
<feature type="compositionally biased region" description="Basic and acidic residues" evidence="1">
    <location>
        <begin position="509"/>
        <end position="523"/>
    </location>
</feature>
<dbReference type="InterPro" id="IPR027417">
    <property type="entry name" value="P-loop_NTPase"/>
</dbReference>
<name>A0A1V4AFB3_9ACTN</name>
<dbReference type="STRING" id="83656.B1H18_01515"/>
<dbReference type="OrthoDB" id="7029230at2"/>
<accession>A0A1V4AFB3</accession>
<gene>
    <name evidence="2" type="ORF">B1H18_01515</name>
</gene>
<sequence>MGKLTSTMAFTFVCHAGPLEPQAVLLAASLRRYAGHVPAYVAVPQPEEVWGAPSGRTLAAFDRFDIEVVPVTAPFGRERPLTNKIAALRVPAETERLVLLDSDILALGPVADHPLLTSEAEVVAKPADFQTWTRELAVWARTYAACGARVPRTRVAATVSGDTGPPYFNSGVVITRRPGRLADVWERCARALAATDDLPFGSRWDDQPAFAVAVQAGGFTVGYADERLNFPAHVRTLPPGRPPLLCHYHRPRVIRVDPLLRGLVADYARRHPEVAEVLREHREWEPYAPGPRTPLRRPAPRAGGGLPTAPGAELLITGMPESGSRDLCELLNGYSDCAAIVGPPAVDDALRAYDTPWGVPVYLRDTRIAVADGRTAFRPRSADFLLAVENTETLPARLGAVRALLPGLRTVLCARDPYDTIARWKEARDQTWSENARPGDTDRAEPSGIRSRPDAAERLARRWARSVRRLRDAREGSLLIDYDRLMADPYGVLARVTEGLRPGSPPEGLRPREPVHQRDSLNSHDRKAIEAICVPVARELGIVVRPKP</sequence>
<protein>
    <recommendedName>
        <fullName evidence="4">Sulfotransferase family protein</fullName>
    </recommendedName>
</protein>
<dbReference type="InterPro" id="IPR029044">
    <property type="entry name" value="Nucleotide-diphossugar_trans"/>
</dbReference>
<dbReference type="AlphaFoldDB" id="A0A1V4AFB3"/>
<evidence type="ECO:0000256" key="1">
    <source>
        <dbReference type="SAM" id="MobiDB-lite"/>
    </source>
</evidence>
<evidence type="ECO:0000313" key="2">
    <source>
        <dbReference type="EMBL" id="OON82744.1"/>
    </source>
</evidence>
<proteinExistence type="predicted"/>